<dbReference type="AlphaFoldDB" id="A0A6A6PVQ7"/>
<dbReference type="InterPro" id="IPR004240">
    <property type="entry name" value="EMP70"/>
</dbReference>
<evidence type="ECO:0000256" key="1">
    <source>
        <dbReference type="ARBA" id="ARBA00004141"/>
    </source>
</evidence>
<comment type="similarity">
    <text evidence="3 9">Belongs to the nonaspanin (TM9SF) (TC 9.A.2) family.</text>
</comment>
<feature type="transmembrane region" description="Helical" evidence="9">
    <location>
        <begin position="510"/>
        <end position="532"/>
    </location>
</feature>
<dbReference type="PANTHER" id="PTHR10766:SF55">
    <property type="entry name" value="TRANSMEMBRANE 9 SUPERFAMILY MEMBER 4"/>
    <property type="match status" value="1"/>
</dbReference>
<evidence type="ECO:0000256" key="9">
    <source>
        <dbReference type="RuleBase" id="RU363079"/>
    </source>
</evidence>
<dbReference type="Proteomes" id="UP000799767">
    <property type="component" value="Unassembled WGS sequence"/>
</dbReference>
<feature type="transmembrane region" description="Helical" evidence="9">
    <location>
        <begin position="443"/>
        <end position="468"/>
    </location>
</feature>
<evidence type="ECO:0000256" key="6">
    <source>
        <dbReference type="ARBA" id="ARBA00022989"/>
    </source>
</evidence>
<evidence type="ECO:0000256" key="8">
    <source>
        <dbReference type="ARBA" id="ARBA00023136"/>
    </source>
</evidence>
<feature type="chain" id="PRO_5025704382" description="Transmembrane 9 superfamily member" evidence="9">
    <location>
        <begin position="26"/>
        <end position="712"/>
    </location>
</feature>
<gene>
    <name evidence="11" type="ORF">BDY17DRAFT_297629</name>
</gene>
<evidence type="ECO:0000313" key="12">
    <source>
        <dbReference type="Proteomes" id="UP000799767"/>
    </source>
</evidence>
<feature type="region of interest" description="Disordered" evidence="10">
    <location>
        <begin position="351"/>
        <end position="375"/>
    </location>
</feature>
<protein>
    <recommendedName>
        <fullName evidence="9">Transmembrane 9 superfamily member</fullName>
    </recommendedName>
</protein>
<dbReference type="GO" id="GO:0072657">
    <property type="term" value="P:protein localization to membrane"/>
    <property type="evidence" value="ECO:0007669"/>
    <property type="project" value="TreeGrafter"/>
</dbReference>
<feature type="transmembrane region" description="Helical" evidence="9">
    <location>
        <begin position="570"/>
        <end position="594"/>
    </location>
</feature>
<reference evidence="11" key="1">
    <citation type="journal article" date="2020" name="Stud. Mycol.">
        <title>101 Dothideomycetes genomes: a test case for predicting lifestyles and emergence of pathogens.</title>
        <authorList>
            <person name="Haridas S."/>
            <person name="Albert R."/>
            <person name="Binder M."/>
            <person name="Bloem J."/>
            <person name="Labutti K."/>
            <person name="Salamov A."/>
            <person name="Andreopoulos B."/>
            <person name="Baker S."/>
            <person name="Barry K."/>
            <person name="Bills G."/>
            <person name="Bluhm B."/>
            <person name="Cannon C."/>
            <person name="Castanera R."/>
            <person name="Culley D."/>
            <person name="Daum C."/>
            <person name="Ezra D."/>
            <person name="Gonzalez J."/>
            <person name="Henrissat B."/>
            <person name="Kuo A."/>
            <person name="Liang C."/>
            <person name="Lipzen A."/>
            <person name="Lutzoni F."/>
            <person name="Magnuson J."/>
            <person name="Mondo S."/>
            <person name="Nolan M."/>
            <person name="Ohm R."/>
            <person name="Pangilinan J."/>
            <person name="Park H.-J."/>
            <person name="Ramirez L."/>
            <person name="Alfaro M."/>
            <person name="Sun H."/>
            <person name="Tritt A."/>
            <person name="Yoshinaga Y."/>
            <person name="Zwiers L.-H."/>
            <person name="Turgeon B."/>
            <person name="Goodwin S."/>
            <person name="Spatafora J."/>
            <person name="Crous P."/>
            <person name="Grigoriev I."/>
        </authorList>
    </citation>
    <scope>NUCLEOTIDE SEQUENCE</scope>
    <source>
        <strain evidence="11">CBS 113389</strain>
    </source>
</reference>
<keyword evidence="8 9" id="KW-0472">Membrane</keyword>
<accession>A0A6A6PVQ7</accession>
<keyword evidence="5 9" id="KW-0732">Signal</keyword>
<feature type="compositionally biased region" description="Basic residues" evidence="10">
    <location>
        <begin position="351"/>
        <end position="361"/>
    </location>
</feature>
<evidence type="ECO:0000256" key="2">
    <source>
        <dbReference type="ARBA" id="ARBA00004555"/>
    </source>
</evidence>
<feature type="transmembrane region" description="Helical" evidence="9">
    <location>
        <begin position="410"/>
        <end position="437"/>
    </location>
</feature>
<dbReference type="OrthoDB" id="1666796at2759"/>
<comment type="subcellular location">
    <subcellularLocation>
        <location evidence="2">Golgi apparatus</location>
    </subcellularLocation>
    <subcellularLocation>
        <location evidence="1">Membrane</location>
        <topology evidence="1">Multi-pass membrane protein</topology>
    </subcellularLocation>
</comment>
<feature type="signal peptide" evidence="9">
    <location>
        <begin position="1"/>
        <end position="25"/>
    </location>
</feature>
<evidence type="ECO:0000256" key="10">
    <source>
        <dbReference type="SAM" id="MobiDB-lite"/>
    </source>
</evidence>
<evidence type="ECO:0000256" key="7">
    <source>
        <dbReference type="ARBA" id="ARBA00023034"/>
    </source>
</evidence>
<organism evidence="11 12">
    <name type="scientific">Neohortaea acidophila</name>
    <dbReference type="NCBI Taxonomy" id="245834"/>
    <lineage>
        <taxon>Eukaryota</taxon>
        <taxon>Fungi</taxon>
        <taxon>Dikarya</taxon>
        <taxon>Ascomycota</taxon>
        <taxon>Pezizomycotina</taxon>
        <taxon>Dothideomycetes</taxon>
        <taxon>Dothideomycetidae</taxon>
        <taxon>Mycosphaerellales</taxon>
        <taxon>Teratosphaeriaceae</taxon>
        <taxon>Neohortaea</taxon>
    </lineage>
</organism>
<sequence>MAADYRSSMRAICTLLFFCLPIAQAFYIPGFSIKTYSEGDPIPLFVNKVYSDNTEIQYAYSELPFVCPPTRRHNPGGLISGSNVALNLGEVLRGDRIMVSDYELEMGKDDEARYLCSQKVNRADLKKAIEVVKQGYVAEWIVDNLPGATSFVTVDKSRKYYAPGFKVGYEETSWTTGRPRYFLNNHVTLVIRYRQAPGRAGQRGKKVILGFEVYAKSIEAENRDASGLPPDLRSKHRPLELTMARNVTNSTLSGSSESSFHLEMLDDGAEDAVLTIPYTYSVYFREDDKTSWENRWDPYFVNQEESTGVHWVAIVNSLTIFGLLTSVVAVIFTRMVRGDIKQGILEEGKSRGKRRGLKSPRRSGEKTGGLLEQPGDVDTIDLSDEEVIEEVTGWKLVHADVFRSPANGYLLAPLIGSGMQLIFMAVGLITLSCFGVLNPSFRGGFISVGMALFLLAGIFSGYFSARVYKTFGGLNWKYNAVVTATLVPGLMFATIFILNLFVWAQASSTAIPLGTLFGLAALWLFVQLPLVYGGSYYGFWRSGAYTHPIKAGSVARQIPIQPWYARPVQLALAAGLIPFAVIFIELLFVFHSLWSQKTGYYYIFGYLAVVSTILLLAVMETTIIAVYIQLCSENYHWWWQSFFLGAASAAWIFAYSVYYYVHALHLTGFVSNLLFFAYTLLACSIYGLLMGTVGFLTAYAFVRRIYSAIKVD</sequence>
<dbReference type="GO" id="GO:0005794">
    <property type="term" value="C:Golgi apparatus"/>
    <property type="evidence" value="ECO:0007669"/>
    <property type="project" value="UniProtKB-SubCell"/>
</dbReference>
<dbReference type="Pfam" id="PF02990">
    <property type="entry name" value="EMP70"/>
    <property type="match status" value="1"/>
</dbReference>
<evidence type="ECO:0000256" key="4">
    <source>
        <dbReference type="ARBA" id="ARBA00022692"/>
    </source>
</evidence>
<dbReference type="PANTHER" id="PTHR10766">
    <property type="entry name" value="TRANSMEMBRANE 9 SUPERFAMILY PROTEIN"/>
    <property type="match status" value="1"/>
</dbReference>
<dbReference type="EMBL" id="MU001635">
    <property type="protein sequence ID" value="KAF2483563.1"/>
    <property type="molecule type" value="Genomic_DNA"/>
</dbReference>
<keyword evidence="4 9" id="KW-0812">Transmembrane</keyword>
<dbReference type="GO" id="GO:0016020">
    <property type="term" value="C:membrane"/>
    <property type="evidence" value="ECO:0007669"/>
    <property type="project" value="UniProtKB-SubCell"/>
</dbReference>
<evidence type="ECO:0000256" key="3">
    <source>
        <dbReference type="ARBA" id="ARBA00005227"/>
    </source>
</evidence>
<proteinExistence type="inferred from homology"/>
<name>A0A6A6PVQ7_9PEZI</name>
<feature type="transmembrane region" description="Helical" evidence="9">
    <location>
        <begin position="642"/>
        <end position="661"/>
    </location>
</feature>
<evidence type="ECO:0000313" key="11">
    <source>
        <dbReference type="EMBL" id="KAF2483563.1"/>
    </source>
</evidence>
<keyword evidence="12" id="KW-1185">Reference proteome</keyword>
<dbReference type="GeneID" id="54474625"/>
<dbReference type="RefSeq" id="XP_033590133.1">
    <property type="nucleotide sequence ID" value="XM_033733623.1"/>
</dbReference>
<evidence type="ECO:0000256" key="5">
    <source>
        <dbReference type="ARBA" id="ARBA00022729"/>
    </source>
</evidence>
<feature type="transmembrane region" description="Helical" evidence="9">
    <location>
        <begin position="600"/>
        <end position="630"/>
    </location>
</feature>
<feature type="transmembrane region" description="Helical" evidence="9">
    <location>
        <begin position="673"/>
        <end position="702"/>
    </location>
</feature>
<feature type="transmembrane region" description="Helical" evidence="9">
    <location>
        <begin position="480"/>
        <end position="504"/>
    </location>
</feature>
<keyword evidence="7" id="KW-0333">Golgi apparatus</keyword>
<feature type="transmembrane region" description="Helical" evidence="9">
    <location>
        <begin position="308"/>
        <end position="332"/>
    </location>
</feature>
<keyword evidence="6 9" id="KW-1133">Transmembrane helix</keyword>